<feature type="compositionally biased region" description="Polar residues" evidence="1">
    <location>
        <begin position="135"/>
        <end position="144"/>
    </location>
</feature>
<evidence type="ECO:0000313" key="3">
    <source>
        <dbReference type="Proteomes" id="UP000324022"/>
    </source>
</evidence>
<dbReference type="Proteomes" id="UP000324022">
    <property type="component" value="Unassembled WGS sequence"/>
</dbReference>
<keyword evidence="3" id="KW-1185">Reference proteome</keyword>
<organism evidence="2 3">
    <name type="scientific">Ustilago trichophora</name>
    <dbReference type="NCBI Taxonomy" id="86804"/>
    <lineage>
        <taxon>Eukaryota</taxon>
        <taxon>Fungi</taxon>
        <taxon>Dikarya</taxon>
        <taxon>Basidiomycota</taxon>
        <taxon>Ustilaginomycotina</taxon>
        <taxon>Ustilaginomycetes</taxon>
        <taxon>Ustilaginales</taxon>
        <taxon>Ustilaginaceae</taxon>
        <taxon>Ustilago</taxon>
    </lineage>
</organism>
<feature type="compositionally biased region" description="Basic and acidic residues" evidence="1">
    <location>
        <begin position="167"/>
        <end position="176"/>
    </location>
</feature>
<protein>
    <submittedName>
        <fullName evidence="2">Uncharacterized protein</fullName>
    </submittedName>
</protein>
<feature type="region of interest" description="Disordered" evidence="1">
    <location>
        <begin position="167"/>
        <end position="211"/>
    </location>
</feature>
<reference evidence="2 3" key="1">
    <citation type="submission" date="2018-03" db="EMBL/GenBank/DDBJ databases">
        <authorList>
            <person name="Guldener U."/>
        </authorList>
    </citation>
    <scope>NUCLEOTIDE SEQUENCE [LARGE SCALE GENOMIC DNA]</scope>
    <source>
        <strain evidence="2 3">NBRC100155</strain>
    </source>
</reference>
<dbReference type="AlphaFoldDB" id="A0A5C3EAF8"/>
<feature type="region of interest" description="Disordered" evidence="1">
    <location>
        <begin position="62"/>
        <end position="151"/>
    </location>
</feature>
<dbReference type="OrthoDB" id="2556769at2759"/>
<accession>A0A5C3EAF8</accession>
<proteinExistence type="predicted"/>
<evidence type="ECO:0000256" key="1">
    <source>
        <dbReference type="SAM" id="MobiDB-lite"/>
    </source>
</evidence>
<feature type="region of interest" description="Disordered" evidence="1">
    <location>
        <begin position="1"/>
        <end position="25"/>
    </location>
</feature>
<evidence type="ECO:0000313" key="2">
    <source>
        <dbReference type="EMBL" id="SPO27633.1"/>
    </source>
</evidence>
<name>A0A5C3EAF8_9BASI</name>
<feature type="compositionally biased region" description="Low complexity" evidence="1">
    <location>
        <begin position="194"/>
        <end position="211"/>
    </location>
</feature>
<feature type="compositionally biased region" description="Low complexity" evidence="1">
    <location>
        <begin position="63"/>
        <end position="114"/>
    </location>
</feature>
<gene>
    <name evidence="2" type="ORF">UTRI_04331_B</name>
</gene>
<sequence length="310" mass="33544">MPLTRAISARLRSSSHRQSAPDLQNDDVVMLKSQAKAAAANLNAGLGRTLVAGALAQLNVENSSKSSSSQSTSSSASTASSTLSRPRYMRGSSRFSSRSSISSRRSILGSSEFGDSSDDENDSQNSSRRLGGCSSRPSATNQPDDSNKENVAPFRCASLDVLESEARDAQEEDAIRRTTIPSRRSSLMERQTFTTSTTQHSRLSRSSTTTELGTTTLGKSLMSHFFARIYTQDVLRSFVLGRSACHARIERAWPSVGMSCIRGLDRYFVDCTICSLDRLAAASFCPLSTVTNFEIRDVCISCSLSLSLSL</sequence>
<dbReference type="EMBL" id="OOIN01000018">
    <property type="protein sequence ID" value="SPO27633.1"/>
    <property type="molecule type" value="Genomic_DNA"/>
</dbReference>